<proteinExistence type="predicted"/>
<name>A0ABW8SRK3_9CLOT</name>
<evidence type="ECO:0000313" key="1">
    <source>
        <dbReference type="EMBL" id="MFL0197796.1"/>
    </source>
</evidence>
<evidence type="ECO:0000313" key="2">
    <source>
        <dbReference type="Proteomes" id="UP001623660"/>
    </source>
</evidence>
<keyword evidence="2" id="KW-1185">Reference proteome</keyword>
<dbReference type="RefSeq" id="WP_406793901.1">
    <property type="nucleotide sequence ID" value="NZ_JBJHZX010000037.1"/>
</dbReference>
<comment type="caution">
    <text evidence="1">The sequence shown here is derived from an EMBL/GenBank/DDBJ whole genome shotgun (WGS) entry which is preliminary data.</text>
</comment>
<sequence>MEAIRNKADKPQYRLDGEKLYDEETGETVCEDIRDATKEQFKIFMEV</sequence>
<organism evidence="1 2">
    <name type="scientific">Candidatus Clostridium eludens</name>
    <dbReference type="NCBI Taxonomy" id="3381663"/>
    <lineage>
        <taxon>Bacteria</taxon>
        <taxon>Bacillati</taxon>
        <taxon>Bacillota</taxon>
        <taxon>Clostridia</taxon>
        <taxon>Eubacteriales</taxon>
        <taxon>Clostridiaceae</taxon>
        <taxon>Clostridium</taxon>
    </lineage>
</organism>
<protein>
    <submittedName>
        <fullName evidence="1">Uncharacterized protein</fullName>
    </submittedName>
</protein>
<dbReference type="EMBL" id="JBJHZX010000037">
    <property type="protein sequence ID" value="MFL0197796.1"/>
    <property type="molecule type" value="Genomic_DNA"/>
</dbReference>
<reference evidence="1 2" key="1">
    <citation type="submission" date="2024-11" db="EMBL/GenBank/DDBJ databases">
        <authorList>
            <person name="Heng Y.C."/>
            <person name="Lim A.C.H."/>
            <person name="Lee J.K.Y."/>
            <person name="Kittelmann S."/>
        </authorList>
    </citation>
    <scope>NUCLEOTIDE SEQUENCE [LARGE SCALE GENOMIC DNA]</scope>
    <source>
        <strain evidence="1 2">WILCCON 0269</strain>
    </source>
</reference>
<dbReference type="Proteomes" id="UP001623660">
    <property type="component" value="Unassembled WGS sequence"/>
</dbReference>
<accession>A0ABW8SRK3</accession>
<gene>
    <name evidence="1" type="ORF">ACJDU8_19825</name>
</gene>